<feature type="transmembrane region" description="Helical" evidence="9">
    <location>
        <begin position="325"/>
        <end position="349"/>
    </location>
</feature>
<keyword evidence="6 9" id="KW-1133">Transmembrane helix</keyword>
<evidence type="ECO:0000256" key="4">
    <source>
        <dbReference type="ARBA" id="ARBA00022475"/>
    </source>
</evidence>
<evidence type="ECO:0000256" key="7">
    <source>
        <dbReference type="ARBA" id="ARBA00023136"/>
    </source>
</evidence>
<name>A0ABD7M9X3_MICLU</name>
<gene>
    <name evidence="11" type="ORF">SAMN04487849_11239</name>
</gene>
<feature type="transmembrane region" description="Helical" evidence="9">
    <location>
        <begin position="361"/>
        <end position="380"/>
    </location>
</feature>
<dbReference type="AlphaFoldDB" id="A0ABD7M9X3"/>
<evidence type="ECO:0000256" key="3">
    <source>
        <dbReference type="ARBA" id="ARBA00022448"/>
    </source>
</evidence>
<feature type="transmembrane region" description="Helical" evidence="9">
    <location>
        <begin position="268"/>
        <end position="288"/>
    </location>
</feature>
<feature type="transmembrane region" description="Helical" evidence="9">
    <location>
        <begin position="300"/>
        <end position="319"/>
    </location>
</feature>
<feature type="transmembrane region" description="Helical" evidence="9">
    <location>
        <begin position="33"/>
        <end position="49"/>
    </location>
</feature>
<feature type="transmembrane region" description="Helical" evidence="9">
    <location>
        <begin position="236"/>
        <end position="256"/>
    </location>
</feature>
<dbReference type="InterPro" id="IPR036259">
    <property type="entry name" value="MFS_trans_sf"/>
</dbReference>
<organism evidence="11 12">
    <name type="scientific">Micrococcus luteus</name>
    <name type="common">Micrococcus lysodeikticus</name>
    <dbReference type="NCBI Taxonomy" id="1270"/>
    <lineage>
        <taxon>Bacteria</taxon>
        <taxon>Bacillati</taxon>
        <taxon>Actinomycetota</taxon>
        <taxon>Actinomycetes</taxon>
        <taxon>Micrococcales</taxon>
        <taxon>Micrococcaceae</taxon>
        <taxon>Micrococcus</taxon>
    </lineage>
</organism>
<keyword evidence="7 9" id="KW-0472">Membrane</keyword>
<evidence type="ECO:0000256" key="9">
    <source>
        <dbReference type="SAM" id="Phobius"/>
    </source>
</evidence>
<evidence type="ECO:0000256" key="1">
    <source>
        <dbReference type="ARBA" id="ARBA00004651"/>
    </source>
</evidence>
<dbReference type="InterPro" id="IPR011701">
    <property type="entry name" value="MFS"/>
</dbReference>
<protein>
    <submittedName>
        <fullName evidence="11">Predicted arabinose efflux permease, MFS family</fullName>
    </submittedName>
</protein>
<dbReference type="PROSITE" id="PS50850">
    <property type="entry name" value="MFS"/>
    <property type="match status" value="1"/>
</dbReference>
<evidence type="ECO:0000313" key="11">
    <source>
        <dbReference type="EMBL" id="SHL80645.1"/>
    </source>
</evidence>
<dbReference type="InterPro" id="IPR020846">
    <property type="entry name" value="MFS_dom"/>
</dbReference>
<feature type="transmembrane region" description="Helical" evidence="9">
    <location>
        <begin position="153"/>
        <end position="176"/>
    </location>
</feature>
<feature type="region of interest" description="Disordered" evidence="8">
    <location>
        <begin position="1"/>
        <end position="23"/>
    </location>
</feature>
<feature type="domain" description="Major facilitator superfamily (MFS) profile" evidence="10">
    <location>
        <begin position="29"/>
        <end position="412"/>
    </location>
</feature>
<feature type="transmembrane region" description="Helical" evidence="9">
    <location>
        <begin position="101"/>
        <end position="120"/>
    </location>
</feature>
<proteinExistence type="inferred from homology"/>
<evidence type="ECO:0000256" key="2">
    <source>
        <dbReference type="ARBA" id="ARBA00008335"/>
    </source>
</evidence>
<evidence type="ECO:0000259" key="10">
    <source>
        <dbReference type="PROSITE" id="PS50850"/>
    </source>
</evidence>
<comment type="similarity">
    <text evidence="2">Belongs to the major facilitator superfamily.</text>
</comment>
<dbReference type="GO" id="GO:0005886">
    <property type="term" value="C:plasma membrane"/>
    <property type="evidence" value="ECO:0007669"/>
    <property type="project" value="UniProtKB-SubCell"/>
</dbReference>
<evidence type="ECO:0000256" key="5">
    <source>
        <dbReference type="ARBA" id="ARBA00022692"/>
    </source>
</evidence>
<dbReference type="PANTHER" id="PTHR43271">
    <property type="entry name" value="BLL2771 PROTEIN"/>
    <property type="match status" value="1"/>
</dbReference>
<comment type="caution">
    <text evidence="11">The sequence shown here is derived from an EMBL/GenBank/DDBJ whole genome shotgun (WGS) entry which is preliminary data.</text>
</comment>
<feature type="transmembrane region" description="Helical" evidence="9">
    <location>
        <begin position="69"/>
        <end position="89"/>
    </location>
</feature>
<feature type="transmembrane region" description="Helical" evidence="9">
    <location>
        <begin position="386"/>
        <end position="408"/>
    </location>
</feature>
<dbReference type="CDD" id="cd17324">
    <property type="entry name" value="MFS_NepI_like"/>
    <property type="match status" value="1"/>
</dbReference>
<reference evidence="11 12" key="1">
    <citation type="submission" date="2016-11" db="EMBL/GenBank/DDBJ databases">
        <authorList>
            <person name="Varghese N."/>
            <person name="Submissions S."/>
        </authorList>
    </citation>
    <scope>NUCLEOTIDE SEQUENCE [LARGE SCALE GENOMIC DNA]</scope>
    <source>
        <strain evidence="11 12">VTM4R57</strain>
    </source>
</reference>
<dbReference type="PANTHER" id="PTHR43271:SF1">
    <property type="entry name" value="INNER MEMBRANE TRANSPORT PROTEIN YNFM"/>
    <property type="match status" value="1"/>
</dbReference>
<keyword evidence="4" id="KW-1003">Cell membrane</keyword>
<evidence type="ECO:0000313" key="12">
    <source>
        <dbReference type="Proteomes" id="UP000184253"/>
    </source>
</evidence>
<feature type="transmembrane region" description="Helical" evidence="9">
    <location>
        <begin position="188"/>
        <end position="206"/>
    </location>
</feature>
<keyword evidence="5 9" id="KW-0812">Transmembrane</keyword>
<keyword evidence="3" id="KW-0813">Transport</keyword>
<accession>A0ABD7M9X3</accession>
<sequence>MPPTTPPLSAGPPAVPPPGPAPAAPGEPAYRRLLIGLFLAGVATFAQLYSPQGLLPLVSDDLGVPADRAALLVSASTLGLALSVVPWSVAGDRWGRRRAMVVSMVSASACALAGVLAPTFEAMLGLRLLEGMAHGGVAGLAVALLAEEVAPHAVAAAAGTYIAGTTLGGLSGRLLALPVAEASSWRGGMLAVTVVGVLCTVGFLAITPRARRFTPSPTSAATLVRIVRGHLRSPELVAVYLQGALLMGGFVALYNFVGYRLLDPPFSWTPTAAGLVFLAYLAGTWSSPRAGRLAARVGRLPVLVGATASMAAGVALTLVPHPAVLVPALVLVTGAFFAAHAVASAWSGTAAPTGRAQSTSLYNFAYYAGSSLFGWLGGVFHESHGWPGTVLMVLALVLTALASAVVVLRGRGTAPAR</sequence>
<comment type="subcellular location">
    <subcellularLocation>
        <location evidence="1">Cell membrane</location>
        <topology evidence="1">Multi-pass membrane protein</topology>
    </subcellularLocation>
</comment>
<evidence type="ECO:0000256" key="6">
    <source>
        <dbReference type="ARBA" id="ARBA00022989"/>
    </source>
</evidence>
<evidence type="ECO:0000256" key="8">
    <source>
        <dbReference type="SAM" id="MobiDB-lite"/>
    </source>
</evidence>
<dbReference type="Proteomes" id="UP000184253">
    <property type="component" value="Unassembled WGS sequence"/>
</dbReference>
<feature type="transmembrane region" description="Helical" evidence="9">
    <location>
        <begin position="126"/>
        <end position="146"/>
    </location>
</feature>
<dbReference type="EMBL" id="FRCE01000012">
    <property type="protein sequence ID" value="SHL80645.1"/>
    <property type="molecule type" value="Genomic_DNA"/>
</dbReference>
<dbReference type="SUPFAM" id="SSF103473">
    <property type="entry name" value="MFS general substrate transporter"/>
    <property type="match status" value="1"/>
</dbReference>
<dbReference type="Pfam" id="PF07690">
    <property type="entry name" value="MFS_1"/>
    <property type="match status" value="2"/>
</dbReference>
<dbReference type="Gene3D" id="1.20.1250.20">
    <property type="entry name" value="MFS general substrate transporter like domains"/>
    <property type="match status" value="1"/>
</dbReference>